<evidence type="ECO:0000256" key="2">
    <source>
        <dbReference type="ARBA" id="ARBA00023287"/>
    </source>
</evidence>
<evidence type="ECO:0000256" key="3">
    <source>
        <dbReference type="SAM" id="Phobius"/>
    </source>
</evidence>
<organism evidence="4 5">
    <name type="scientific">Paenibacillus chondroitinus</name>
    <dbReference type="NCBI Taxonomy" id="59842"/>
    <lineage>
        <taxon>Bacteria</taxon>
        <taxon>Bacillati</taxon>
        <taxon>Bacillota</taxon>
        <taxon>Bacilli</taxon>
        <taxon>Bacillales</taxon>
        <taxon>Paenibacillaceae</taxon>
        <taxon>Paenibacillus</taxon>
    </lineage>
</organism>
<evidence type="ECO:0000313" key="4">
    <source>
        <dbReference type="EMBL" id="MEB4795891.1"/>
    </source>
</evidence>
<dbReference type="Proteomes" id="UP001355653">
    <property type="component" value="Unassembled WGS sequence"/>
</dbReference>
<name>A0ABU6DG99_9BACL</name>
<keyword evidence="3" id="KW-1133">Transmembrane helix</keyword>
<evidence type="ECO:0000256" key="1">
    <source>
        <dbReference type="ARBA" id="ARBA00004241"/>
    </source>
</evidence>
<protein>
    <submittedName>
        <fullName evidence="4">Type II secretion system protein</fullName>
    </submittedName>
</protein>
<keyword evidence="3" id="KW-0472">Membrane</keyword>
<feature type="transmembrane region" description="Helical" evidence="3">
    <location>
        <begin position="12"/>
        <end position="35"/>
    </location>
</feature>
<gene>
    <name evidence="4" type="ORF">P5G65_18485</name>
</gene>
<keyword evidence="5" id="KW-1185">Reference proteome</keyword>
<dbReference type="Pfam" id="PF07963">
    <property type="entry name" value="N_methyl"/>
    <property type="match status" value="1"/>
</dbReference>
<reference evidence="4 5" key="1">
    <citation type="submission" date="2023-03" db="EMBL/GenBank/DDBJ databases">
        <title>Bacillus Genome Sequencing.</title>
        <authorList>
            <person name="Dunlap C."/>
        </authorList>
    </citation>
    <scope>NUCLEOTIDE SEQUENCE [LARGE SCALE GENOMIC DNA]</scope>
    <source>
        <strain evidence="4 5">NRS-1351</strain>
    </source>
</reference>
<evidence type="ECO:0000313" key="5">
    <source>
        <dbReference type="Proteomes" id="UP001355653"/>
    </source>
</evidence>
<keyword evidence="2" id="KW-0178">Competence</keyword>
<dbReference type="EMBL" id="JAROBY010000032">
    <property type="protein sequence ID" value="MEB4795891.1"/>
    <property type="molecule type" value="Genomic_DNA"/>
</dbReference>
<dbReference type="InterPro" id="IPR012902">
    <property type="entry name" value="N_methyl_site"/>
</dbReference>
<comment type="caution">
    <text evidence="4">The sequence shown here is derived from an EMBL/GenBank/DDBJ whole genome shotgun (WGS) entry which is preliminary data.</text>
</comment>
<dbReference type="NCBIfam" id="TIGR02532">
    <property type="entry name" value="IV_pilin_GFxxxE"/>
    <property type="match status" value="1"/>
</dbReference>
<proteinExistence type="predicted"/>
<sequence>MSRREPREEGFTLIEVLAATVILSVASMAMLAFFINAMSYNKGNQNKTVMVNLARNALFYMEKQNYATIHNYFIDSSTGELKEHNPPISSNDCSTRNICDKPDLQNLFLNPNMKLLWDVLNPKVNDIEYQISVSYQVDIANELKDDPVKKGMANYLLPIRVEVSVKDNNVNNGRNKPVIVEGYIANESIR</sequence>
<dbReference type="PROSITE" id="PS00409">
    <property type="entry name" value="PROKAR_NTER_METHYL"/>
    <property type="match status" value="1"/>
</dbReference>
<dbReference type="RefSeq" id="WP_127451691.1">
    <property type="nucleotide sequence ID" value="NZ_JAROBY010000032.1"/>
</dbReference>
<keyword evidence="3" id="KW-0812">Transmembrane</keyword>
<comment type="subcellular location">
    <subcellularLocation>
        <location evidence="1">Cell surface</location>
    </subcellularLocation>
</comment>
<accession>A0ABU6DG99</accession>